<dbReference type="Proteomes" id="UP001597463">
    <property type="component" value="Unassembled WGS sequence"/>
</dbReference>
<keyword evidence="4 6" id="KW-1133">Transmembrane helix</keyword>
<dbReference type="EMBL" id="JBHUMV010000005">
    <property type="protein sequence ID" value="MFD2754830.1"/>
    <property type="molecule type" value="Genomic_DNA"/>
</dbReference>
<feature type="transmembrane region" description="Helical" evidence="6">
    <location>
        <begin position="20"/>
        <end position="39"/>
    </location>
</feature>
<feature type="transmembrane region" description="Helical" evidence="6">
    <location>
        <begin position="75"/>
        <end position="92"/>
    </location>
</feature>
<evidence type="ECO:0000256" key="4">
    <source>
        <dbReference type="ARBA" id="ARBA00022989"/>
    </source>
</evidence>
<dbReference type="InterPro" id="IPR000620">
    <property type="entry name" value="EamA_dom"/>
</dbReference>
<feature type="transmembrane region" description="Helical" evidence="6">
    <location>
        <begin position="104"/>
        <end position="123"/>
    </location>
</feature>
<evidence type="ECO:0000256" key="6">
    <source>
        <dbReference type="SAM" id="Phobius"/>
    </source>
</evidence>
<gene>
    <name evidence="8" type="ORF">ACFSW6_12090</name>
</gene>
<dbReference type="PANTHER" id="PTHR42920">
    <property type="entry name" value="OS03G0707200 PROTEIN-RELATED"/>
    <property type="match status" value="1"/>
</dbReference>
<proteinExistence type="predicted"/>
<dbReference type="Pfam" id="PF00892">
    <property type="entry name" value="EamA"/>
    <property type="match status" value="2"/>
</dbReference>
<sequence>MPALPVFKIPRLPLSVQEAALVGVTMLWGTTFLTVHTAMQYAGPLFFVGFRFTTAGLLCLLVFHRAMRDLSWQEARAGAAIGLSIFLGYGLQTHGLQSVSASQSAFITALYVPTVPLLQWLVLRNAPHPMSWAGVALAFTGLVLLTSPQPLAGLEGFAGLALGAGELASLLAALVFAAEIILIGKYAGRVNLQRVTVVQLLVGGLLSFAAMPVAGESVPAFSWVWLACALGLGTASVLIQLTMNWAQKAVSPTRATLIYAGEPIWGGLVGRLAGEMLPAPALLGAALIVLGAVVSELRPRLRQWVRWLPLPRR</sequence>
<keyword evidence="9" id="KW-1185">Reference proteome</keyword>
<feature type="transmembrane region" description="Helical" evidence="6">
    <location>
        <begin position="130"/>
        <end position="151"/>
    </location>
</feature>
<feature type="transmembrane region" description="Helical" evidence="6">
    <location>
        <begin position="220"/>
        <end position="243"/>
    </location>
</feature>
<evidence type="ECO:0000313" key="9">
    <source>
        <dbReference type="Proteomes" id="UP001597463"/>
    </source>
</evidence>
<keyword evidence="2" id="KW-1003">Cell membrane</keyword>
<protein>
    <submittedName>
        <fullName evidence="8">DMT family transporter</fullName>
    </submittedName>
</protein>
<dbReference type="InterPro" id="IPR037185">
    <property type="entry name" value="EmrE-like"/>
</dbReference>
<reference evidence="9" key="1">
    <citation type="journal article" date="2019" name="Int. J. Syst. Evol. Microbiol.">
        <title>The Global Catalogue of Microorganisms (GCM) 10K type strain sequencing project: providing services to taxonomists for standard genome sequencing and annotation.</title>
        <authorList>
            <consortium name="The Broad Institute Genomics Platform"/>
            <consortium name="The Broad Institute Genome Sequencing Center for Infectious Disease"/>
            <person name="Wu L."/>
            <person name="Ma J."/>
        </authorList>
    </citation>
    <scope>NUCLEOTIDE SEQUENCE [LARGE SCALE GENOMIC DNA]</scope>
    <source>
        <strain evidence="9">TISTR 1906</strain>
    </source>
</reference>
<evidence type="ECO:0000256" key="5">
    <source>
        <dbReference type="ARBA" id="ARBA00023136"/>
    </source>
</evidence>
<evidence type="ECO:0000256" key="1">
    <source>
        <dbReference type="ARBA" id="ARBA00004651"/>
    </source>
</evidence>
<feature type="transmembrane region" description="Helical" evidence="6">
    <location>
        <begin position="157"/>
        <end position="183"/>
    </location>
</feature>
<evidence type="ECO:0000256" key="2">
    <source>
        <dbReference type="ARBA" id="ARBA00022475"/>
    </source>
</evidence>
<evidence type="ECO:0000259" key="7">
    <source>
        <dbReference type="Pfam" id="PF00892"/>
    </source>
</evidence>
<evidence type="ECO:0000313" key="8">
    <source>
        <dbReference type="EMBL" id="MFD2754830.1"/>
    </source>
</evidence>
<feature type="domain" description="EamA" evidence="7">
    <location>
        <begin position="21"/>
        <end position="146"/>
    </location>
</feature>
<evidence type="ECO:0000256" key="3">
    <source>
        <dbReference type="ARBA" id="ARBA00022692"/>
    </source>
</evidence>
<feature type="transmembrane region" description="Helical" evidence="6">
    <location>
        <begin position="195"/>
        <end position="214"/>
    </location>
</feature>
<dbReference type="RefSeq" id="WP_066475820.1">
    <property type="nucleotide sequence ID" value="NZ_BCNT01000005.1"/>
</dbReference>
<comment type="subcellular location">
    <subcellularLocation>
        <location evidence="1">Cell membrane</location>
        <topology evidence="1">Multi-pass membrane protein</topology>
    </subcellularLocation>
</comment>
<dbReference type="InterPro" id="IPR051258">
    <property type="entry name" value="Diverse_Substrate_Transporter"/>
</dbReference>
<accession>A0ABW5UN13</accession>
<feature type="transmembrane region" description="Helical" evidence="6">
    <location>
        <begin position="45"/>
        <end position="63"/>
    </location>
</feature>
<name>A0ABW5UN13_9BURK</name>
<organism evidence="8 9">
    <name type="scientific">Comamonas terrae</name>
    <dbReference type="NCBI Taxonomy" id="673548"/>
    <lineage>
        <taxon>Bacteria</taxon>
        <taxon>Pseudomonadati</taxon>
        <taxon>Pseudomonadota</taxon>
        <taxon>Betaproteobacteria</taxon>
        <taxon>Burkholderiales</taxon>
        <taxon>Comamonadaceae</taxon>
        <taxon>Comamonas</taxon>
    </lineage>
</organism>
<keyword evidence="3 6" id="KW-0812">Transmembrane</keyword>
<keyword evidence="5 6" id="KW-0472">Membrane</keyword>
<dbReference type="SUPFAM" id="SSF103481">
    <property type="entry name" value="Multidrug resistance efflux transporter EmrE"/>
    <property type="match status" value="2"/>
</dbReference>
<comment type="caution">
    <text evidence="8">The sequence shown here is derived from an EMBL/GenBank/DDBJ whole genome shotgun (WGS) entry which is preliminary data.</text>
</comment>
<dbReference type="PANTHER" id="PTHR42920:SF5">
    <property type="entry name" value="EAMA DOMAIN-CONTAINING PROTEIN"/>
    <property type="match status" value="1"/>
</dbReference>
<feature type="domain" description="EamA" evidence="7">
    <location>
        <begin position="165"/>
        <end position="294"/>
    </location>
</feature>